<evidence type="ECO:0000313" key="6">
    <source>
        <dbReference type="EMBL" id="VUX22478.1"/>
    </source>
</evidence>
<dbReference type="InterPro" id="IPR051212">
    <property type="entry name" value="Type-I_RE_S_subunit"/>
</dbReference>
<dbReference type="SUPFAM" id="SSF116734">
    <property type="entry name" value="DNA methylase specificity domain"/>
    <property type="match status" value="2"/>
</dbReference>
<dbReference type="PANTHER" id="PTHR43140:SF1">
    <property type="entry name" value="TYPE I RESTRICTION ENZYME ECOKI SPECIFICITY SUBUNIT"/>
    <property type="match status" value="1"/>
</dbReference>
<evidence type="ECO:0000259" key="5">
    <source>
        <dbReference type="Pfam" id="PF01420"/>
    </source>
</evidence>
<dbReference type="InterPro" id="IPR044946">
    <property type="entry name" value="Restrct_endonuc_typeI_TRD_sf"/>
</dbReference>
<dbReference type="RefSeq" id="WP_144101537.1">
    <property type="nucleotide sequence ID" value="NZ_CABHNM010000072.1"/>
</dbReference>
<dbReference type="CDD" id="cd17246">
    <property type="entry name" value="RMtype1_S_SonII-TRD2-CR2_like"/>
    <property type="match status" value="1"/>
</dbReference>
<evidence type="ECO:0000256" key="4">
    <source>
        <dbReference type="ARBA" id="ARBA00038652"/>
    </source>
</evidence>
<dbReference type="PANTHER" id="PTHR43140">
    <property type="entry name" value="TYPE-1 RESTRICTION ENZYME ECOKI SPECIFICITY PROTEIN"/>
    <property type="match status" value="1"/>
</dbReference>
<evidence type="ECO:0000313" key="7">
    <source>
        <dbReference type="Proteomes" id="UP000398619"/>
    </source>
</evidence>
<dbReference type="AlphaFoldDB" id="A0A564USS5"/>
<dbReference type="CDD" id="cd17266">
    <property type="entry name" value="RMtype1_S_Sau1132ORF3780P-TRD2-CR2_like"/>
    <property type="match status" value="1"/>
</dbReference>
<evidence type="ECO:0000256" key="2">
    <source>
        <dbReference type="ARBA" id="ARBA00022747"/>
    </source>
</evidence>
<protein>
    <submittedName>
        <fullName evidence="6">Type-1 restriction enzyme EcoKI specificity protein</fullName>
    </submittedName>
</protein>
<organism evidence="6 7">
    <name type="scientific">Dorea longicatena</name>
    <dbReference type="NCBI Taxonomy" id="88431"/>
    <lineage>
        <taxon>Bacteria</taxon>
        <taxon>Bacillati</taxon>
        <taxon>Bacillota</taxon>
        <taxon>Clostridia</taxon>
        <taxon>Lachnospirales</taxon>
        <taxon>Lachnospiraceae</taxon>
        <taxon>Dorea</taxon>
    </lineage>
</organism>
<gene>
    <name evidence="6" type="primary">hsdS</name>
    <name evidence="6" type="ORF">DLSSTS7063_03002</name>
</gene>
<dbReference type="Proteomes" id="UP000398619">
    <property type="component" value="Unassembled WGS sequence"/>
</dbReference>
<keyword evidence="2" id="KW-0680">Restriction system</keyword>
<dbReference type="InterPro" id="IPR000055">
    <property type="entry name" value="Restrct_endonuc_typeI_TRD"/>
</dbReference>
<evidence type="ECO:0000256" key="3">
    <source>
        <dbReference type="ARBA" id="ARBA00023125"/>
    </source>
</evidence>
<comment type="similarity">
    <text evidence="1">Belongs to the type-I restriction system S methylase family.</text>
</comment>
<name>A0A564USS5_9FIRM</name>
<dbReference type="Pfam" id="PF01420">
    <property type="entry name" value="Methylase_S"/>
    <property type="match status" value="2"/>
</dbReference>
<accession>A0A564USS5</accession>
<evidence type="ECO:0000256" key="1">
    <source>
        <dbReference type="ARBA" id="ARBA00010923"/>
    </source>
</evidence>
<dbReference type="GO" id="GO:0009307">
    <property type="term" value="P:DNA restriction-modification system"/>
    <property type="evidence" value="ECO:0007669"/>
    <property type="project" value="UniProtKB-KW"/>
</dbReference>
<sequence>MTGQQLKNSILQMAVQGKLVPQDPNDEPASVLLERIRAEKEQLIKEGKIKKEKNSSIIFRGADNLPYEKVGKNEPVCIADEVPFEIPESWEWARLGSLFLLQAGKNISASKISEVEFPDSYPCYGGNGIRGYVNVQNHNGDYPIIGRQGALCGNIKRATGKFYATEHAVCVSTFAHTDITWVCFFLTALNLNQYATATAQPGLAVANINRVLFPVPPIAEQERITTRLLKVLPMADAYGVKEKALQDYNKDFPVQLKKSILQEAVQGKLVPQNPSDEPASVLLERIRAEKQKLIAEGKIKKDKHESVIFRRDNSHYEKLDGIERCIDDEIPFDIPETWCFCRLGTILYKLTDGTHSRPKYVETGVPFISVKDISSGMLDFSNCKFITEIEHKELYKRCNPEYGDILLTKVGTTGIPIIVNITDEFSLFVSVALLKFDQKLMSNEYLVHLINSPLVQKQVEKNTRGVGNKNWVMRDISNTLIVVPPLKEQYRIVEKLKNIFNNCNNL</sequence>
<proteinExistence type="inferred from homology"/>
<comment type="subunit">
    <text evidence="4">The methyltransferase is composed of M and S polypeptides.</text>
</comment>
<dbReference type="GO" id="GO:0003677">
    <property type="term" value="F:DNA binding"/>
    <property type="evidence" value="ECO:0007669"/>
    <property type="project" value="UniProtKB-KW"/>
</dbReference>
<feature type="domain" description="Type I restriction modification DNA specificity" evidence="5">
    <location>
        <begin position="336"/>
        <end position="504"/>
    </location>
</feature>
<dbReference type="Gene3D" id="3.90.220.20">
    <property type="entry name" value="DNA methylase specificity domains"/>
    <property type="match status" value="2"/>
</dbReference>
<keyword evidence="3" id="KW-0238">DNA-binding</keyword>
<feature type="domain" description="Type I restriction modification DNA specificity" evidence="5">
    <location>
        <begin position="87"/>
        <end position="228"/>
    </location>
</feature>
<reference evidence="6 7" key="1">
    <citation type="submission" date="2019-07" db="EMBL/GenBank/DDBJ databases">
        <authorList>
            <person name="Hibberd C M."/>
            <person name="Gehrig L. J."/>
            <person name="Chang H.-W."/>
            <person name="Venkatesh S."/>
        </authorList>
    </citation>
    <scope>NUCLEOTIDE SEQUENCE [LARGE SCALE GENOMIC DNA]</scope>
    <source>
        <strain evidence="6">Dorea_longicatena_SSTS_Bg7063</strain>
    </source>
</reference>
<dbReference type="EMBL" id="CABHNM010000072">
    <property type="protein sequence ID" value="VUX22478.1"/>
    <property type="molecule type" value="Genomic_DNA"/>
</dbReference>